<protein>
    <submittedName>
        <fullName evidence="1">Uncharacterized protein</fullName>
    </submittedName>
</protein>
<sequence length="262" mass="29585">MTKPTHRHQHVAQLLLAFEQKHVNALLRHFSESVNAFESSKWEACISNGSKFVEAVIKVLAIHTGMTLPSAREFKFNKFVIQLGQLQAGTFDDSIRLLIPRNCTFVYDIASNRGTRHDPGDIDPNKMDAIAVIQNISWVLAEMIRLSHKGALNPDDAADVVDGLMEKRYPDIEDIDGRLYVNLDGVSAQDIALLVLERKYPVRFSRDKLLETLLRHDGVRKNNAQVAMTRIRKYIDDDGKGNLKLRANGRQKAADIRSSRKA</sequence>
<reference evidence="1 2" key="1">
    <citation type="journal article" date="2016" name="Nat. Commun.">
        <title>Thousands of microbial genomes shed light on interconnected biogeochemical processes in an aquifer system.</title>
        <authorList>
            <person name="Anantharaman K."/>
            <person name="Brown C.T."/>
            <person name="Hug L.A."/>
            <person name="Sharon I."/>
            <person name="Castelle C.J."/>
            <person name="Probst A.J."/>
            <person name="Thomas B.C."/>
            <person name="Singh A."/>
            <person name="Wilkins M.J."/>
            <person name="Karaoz U."/>
            <person name="Brodie E.L."/>
            <person name="Williams K.H."/>
            <person name="Hubbard S.S."/>
            <person name="Banfield J.F."/>
        </authorList>
    </citation>
    <scope>NUCLEOTIDE SEQUENCE [LARGE SCALE GENOMIC DNA]</scope>
</reference>
<evidence type="ECO:0000313" key="2">
    <source>
        <dbReference type="Proteomes" id="UP000179362"/>
    </source>
</evidence>
<accession>A0A1F6U0H7</accession>
<dbReference type="EMBL" id="MFTA01000073">
    <property type="protein sequence ID" value="OGI50884.1"/>
    <property type="molecule type" value="Genomic_DNA"/>
</dbReference>
<gene>
    <name evidence="1" type="ORF">A3B81_05675</name>
</gene>
<evidence type="ECO:0000313" key="1">
    <source>
        <dbReference type="EMBL" id="OGI50884.1"/>
    </source>
</evidence>
<dbReference type="Proteomes" id="UP000179362">
    <property type="component" value="Unassembled WGS sequence"/>
</dbReference>
<proteinExistence type="predicted"/>
<name>A0A1F6U0H7_9PROT</name>
<organism evidence="1 2">
    <name type="scientific">Candidatus Muproteobacteria bacterium RIFCSPHIGHO2_02_FULL_65_16</name>
    <dbReference type="NCBI Taxonomy" id="1817766"/>
    <lineage>
        <taxon>Bacteria</taxon>
        <taxon>Pseudomonadati</taxon>
        <taxon>Pseudomonadota</taxon>
        <taxon>Candidatus Muproteobacteria</taxon>
    </lineage>
</organism>
<dbReference type="AlphaFoldDB" id="A0A1F6U0H7"/>
<comment type="caution">
    <text evidence="1">The sequence shown here is derived from an EMBL/GenBank/DDBJ whole genome shotgun (WGS) entry which is preliminary data.</text>
</comment>